<accession>A0A7U2EYL0</accession>
<proteinExistence type="predicted"/>
<dbReference type="EMBL" id="CP069027">
    <property type="protein sequence ID" value="QRC95486.1"/>
    <property type="molecule type" value="Genomic_DNA"/>
</dbReference>
<keyword evidence="2" id="KW-1185">Reference proteome</keyword>
<protein>
    <submittedName>
        <fullName evidence="1">Uncharacterized protein</fullName>
    </submittedName>
</protein>
<reference evidence="2" key="1">
    <citation type="journal article" date="2021" name="BMC Genomics">
        <title>Chromosome-level genome assembly and manually-curated proteome of model necrotroph Parastagonospora nodorum Sn15 reveals a genome-wide trove of candidate effector homologs, and redundancy of virulence-related functions within an accessory chromosome.</title>
        <authorList>
            <person name="Bertazzoni S."/>
            <person name="Jones D.A.B."/>
            <person name="Phan H.T."/>
            <person name="Tan K.-C."/>
            <person name="Hane J.K."/>
        </authorList>
    </citation>
    <scope>NUCLEOTIDE SEQUENCE [LARGE SCALE GENOMIC DNA]</scope>
    <source>
        <strain evidence="2">SN15 / ATCC MYA-4574 / FGSC 10173)</strain>
    </source>
</reference>
<organism evidence="1 2">
    <name type="scientific">Phaeosphaeria nodorum (strain SN15 / ATCC MYA-4574 / FGSC 10173)</name>
    <name type="common">Glume blotch fungus</name>
    <name type="synonym">Parastagonospora nodorum</name>
    <dbReference type="NCBI Taxonomy" id="321614"/>
    <lineage>
        <taxon>Eukaryota</taxon>
        <taxon>Fungi</taxon>
        <taxon>Dikarya</taxon>
        <taxon>Ascomycota</taxon>
        <taxon>Pezizomycotina</taxon>
        <taxon>Dothideomycetes</taxon>
        <taxon>Pleosporomycetidae</taxon>
        <taxon>Pleosporales</taxon>
        <taxon>Pleosporineae</taxon>
        <taxon>Phaeosphaeriaceae</taxon>
        <taxon>Parastagonospora</taxon>
    </lineage>
</organism>
<dbReference type="VEuPathDB" id="FungiDB:JI435_407420"/>
<gene>
    <name evidence="1" type="ORF">JI435_407420</name>
</gene>
<evidence type="ECO:0000313" key="1">
    <source>
        <dbReference type="EMBL" id="QRC95486.1"/>
    </source>
</evidence>
<dbReference type="AlphaFoldDB" id="A0A7U2EYL0"/>
<name>A0A7U2EYL0_PHANO</name>
<sequence length="119" mass="13481">MITTMHRSSLTHLHAPKTQQLLSRTSSYRSCMHAPDARRTRLTNHAISIRSVAIRAQIRVQAYVTVVLSANQDAVAPETQDARFMIFFCARVWYSLALGNTLDFTYACSKAHFDTNRPP</sequence>
<evidence type="ECO:0000313" key="2">
    <source>
        <dbReference type="Proteomes" id="UP000663193"/>
    </source>
</evidence>
<dbReference type="Proteomes" id="UP000663193">
    <property type="component" value="Chromosome 5"/>
</dbReference>